<keyword evidence="2" id="KW-1185">Reference proteome</keyword>
<protein>
    <submittedName>
        <fullName evidence="1">Uncharacterized protein</fullName>
    </submittedName>
</protein>
<dbReference type="AlphaFoldDB" id="A0A367IPZ1"/>
<feature type="non-terminal residue" evidence="1">
    <location>
        <position position="60"/>
    </location>
</feature>
<proteinExistence type="predicted"/>
<reference evidence="1 2" key="1">
    <citation type="journal article" date="2018" name="G3 (Bethesda)">
        <title>Phylogenetic and Phylogenomic Definition of Rhizopus Species.</title>
        <authorList>
            <person name="Gryganskyi A.P."/>
            <person name="Golan J."/>
            <person name="Dolatabadi S."/>
            <person name="Mondo S."/>
            <person name="Robb S."/>
            <person name="Idnurm A."/>
            <person name="Muszewska A."/>
            <person name="Steczkiewicz K."/>
            <person name="Masonjones S."/>
            <person name="Liao H.L."/>
            <person name="Gajdeczka M.T."/>
            <person name="Anike F."/>
            <person name="Vuek A."/>
            <person name="Anishchenko I.M."/>
            <person name="Voigt K."/>
            <person name="de Hoog G.S."/>
            <person name="Smith M.E."/>
            <person name="Heitman J."/>
            <person name="Vilgalys R."/>
            <person name="Stajich J.E."/>
        </authorList>
    </citation>
    <scope>NUCLEOTIDE SEQUENCE [LARGE SCALE GENOMIC DNA]</scope>
    <source>
        <strain evidence="1 2">LSU 92-RS-03</strain>
    </source>
</reference>
<accession>A0A367IPZ1</accession>
<evidence type="ECO:0000313" key="2">
    <source>
        <dbReference type="Proteomes" id="UP000253551"/>
    </source>
</evidence>
<comment type="caution">
    <text evidence="1">The sequence shown here is derived from an EMBL/GenBank/DDBJ whole genome shotgun (WGS) entry which is preliminary data.</text>
</comment>
<sequence length="60" mass="6889">MADFVNKIKETILGTENETKFQGKVINVINQIPYNCVLDISNTNQSIIEKLKQLKLQRNP</sequence>
<name>A0A367IPZ1_RHIST</name>
<gene>
    <name evidence="1" type="ORF">CU098_008496</name>
</gene>
<dbReference type="EMBL" id="PJQM01006385">
    <property type="protein sequence ID" value="RCH79764.1"/>
    <property type="molecule type" value="Genomic_DNA"/>
</dbReference>
<dbReference type="Proteomes" id="UP000253551">
    <property type="component" value="Unassembled WGS sequence"/>
</dbReference>
<evidence type="ECO:0000313" key="1">
    <source>
        <dbReference type="EMBL" id="RCH79764.1"/>
    </source>
</evidence>
<dbReference type="STRING" id="4846.A0A367IPZ1"/>
<organism evidence="1 2">
    <name type="scientific">Rhizopus stolonifer</name>
    <name type="common">Rhizopus nigricans</name>
    <dbReference type="NCBI Taxonomy" id="4846"/>
    <lineage>
        <taxon>Eukaryota</taxon>
        <taxon>Fungi</taxon>
        <taxon>Fungi incertae sedis</taxon>
        <taxon>Mucoromycota</taxon>
        <taxon>Mucoromycotina</taxon>
        <taxon>Mucoromycetes</taxon>
        <taxon>Mucorales</taxon>
        <taxon>Mucorineae</taxon>
        <taxon>Rhizopodaceae</taxon>
        <taxon>Rhizopus</taxon>
    </lineage>
</organism>